<feature type="region of interest" description="Disordered" evidence="1">
    <location>
        <begin position="126"/>
        <end position="147"/>
    </location>
</feature>
<keyword evidence="2" id="KW-0732">Signal</keyword>
<accession>A0AA36J450</accession>
<evidence type="ECO:0000256" key="2">
    <source>
        <dbReference type="SAM" id="SignalP"/>
    </source>
</evidence>
<name>A0AA36J450_9DINO</name>
<comment type="caution">
    <text evidence="3">The sequence shown here is derived from an EMBL/GenBank/DDBJ whole genome shotgun (WGS) entry which is preliminary data.</text>
</comment>
<feature type="signal peptide" evidence="2">
    <location>
        <begin position="1"/>
        <end position="17"/>
    </location>
</feature>
<evidence type="ECO:0000313" key="3">
    <source>
        <dbReference type="EMBL" id="CAJ1399265.1"/>
    </source>
</evidence>
<gene>
    <name evidence="3" type="ORF">EVOR1521_LOCUS22829</name>
</gene>
<evidence type="ECO:0000256" key="1">
    <source>
        <dbReference type="SAM" id="MobiDB-lite"/>
    </source>
</evidence>
<protein>
    <submittedName>
        <fullName evidence="3">Uncharacterized protein</fullName>
    </submittedName>
</protein>
<feature type="chain" id="PRO_5041325625" evidence="2">
    <location>
        <begin position="18"/>
        <end position="265"/>
    </location>
</feature>
<evidence type="ECO:0000313" key="4">
    <source>
        <dbReference type="Proteomes" id="UP001178507"/>
    </source>
</evidence>
<feature type="compositionally biased region" description="Basic and acidic residues" evidence="1">
    <location>
        <begin position="127"/>
        <end position="147"/>
    </location>
</feature>
<dbReference type="EMBL" id="CAUJNA010003328">
    <property type="protein sequence ID" value="CAJ1399265.1"/>
    <property type="molecule type" value="Genomic_DNA"/>
</dbReference>
<keyword evidence="4" id="KW-1185">Reference proteome</keyword>
<dbReference type="AlphaFoldDB" id="A0AA36J450"/>
<proteinExistence type="predicted"/>
<organism evidence="3 4">
    <name type="scientific">Effrenium voratum</name>
    <dbReference type="NCBI Taxonomy" id="2562239"/>
    <lineage>
        <taxon>Eukaryota</taxon>
        <taxon>Sar</taxon>
        <taxon>Alveolata</taxon>
        <taxon>Dinophyceae</taxon>
        <taxon>Suessiales</taxon>
        <taxon>Symbiodiniaceae</taxon>
        <taxon>Effrenium</taxon>
    </lineage>
</organism>
<dbReference type="Proteomes" id="UP001178507">
    <property type="component" value="Unassembled WGS sequence"/>
</dbReference>
<reference evidence="3" key="1">
    <citation type="submission" date="2023-08" db="EMBL/GenBank/DDBJ databases">
        <authorList>
            <person name="Chen Y."/>
            <person name="Shah S."/>
            <person name="Dougan E. K."/>
            <person name="Thang M."/>
            <person name="Chan C."/>
        </authorList>
    </citation>
    <scope>NUCLEOTIDE SEQUENCE</scope>
</reference>
<sequence length="265" mass="27459">MARCFLMALVLAVGADARHCLYDNMGSLQSCGRGCFSRPSATQAFCVSGCLSGKGVSGGCSRCLGNGFTCALRSCRSSCSAGLSNSRCTSCIASSCGLCAGATKSAANETEAIESMAEVLVAVQSEESSKNLGKPEEEAKQTEKTEEAEATLKVQSAGCYENQGLLKTCGTKCFSDPARGRCATRCLKSRGMSSGCAECFGHKVDCTIKNCLSNCMSNSYSPACTSCVRSKCGRCNAEKSAASDEFLAEIATAAVGQGEEAEVYP</sequence>